<name>A0ABZ2CG50_9BACI</name>
<dbReference type="RefSeq" id="WP_338450220.1">
    <property type="nucleotide sequence ID" value="NZ_CP137640.1"/>
</dbReference>
<feature type="domain" description="ABC transmembrane type-1" evidence="8">
    <location>
        <begin position="77"/>
        <end position="257"/>
    </location>
</feature>
<keyword evidence="4 7" id="KW-0812">Transmembrane</keyword>
<comment type="subcellular location">
    <subcellularLocation>
        <location evidence="1 7">Cell membrane</location>
        <topology evidence="1 7">Multi-pass membrane protein</topology>
    </subcellularLocation>
</comment>
<keyword evidence="5 7" id="KW-1133">Transmembrane helix</keyword>
<gene>
    <name evidence="9" type="ORF">R4Z09_29770</name>
</gene>
<reference evidence="9 10" key="1">
    <citation type="submission" date="2023-10" db="EMBL/GenBank/DDBJ databases">
        <title>Niallia locisalis sp.nov. isolated from a salt pond sample.</title>
        <authorList>
            <person name="Li X.-J."/>
            <person name="Dong L."/>
        </authorList>
    </citation>
    <scope>NUCLEOTIDE SEQUENCE [LARGE SCALE GENOMIC DNA]</scope>
    <source>
        <strain evidence="9 10">DSM 29761</strain>
    </source>
</reference>
<evidence type="ECO:0000256" key="2">
    <source>
        <dbReference type="ARBA" id="ARBA00022448"/>
    </source>
</evidence>
<organism evidence="9 10">
    <name type="scientific">Niallia oryzisoli</name>
    <dbReference type="NCBI Taxonomy" id="1737571"/>
    <lineage>
        <taxon>Bacteria</taxon>
        <taxon>Bacillati</taxon>
        <taxon>Bacillota</taxon>
        <taxon>Bacilli</taxon>
        <taxon>Bacillales</taxon>
        <taxon>Bacillaceae</taxon>
        <taxon>Niallia</taxon>
    </lineage>
</organism>
<dbReference type="CDD" id="cd06261">
    <property type="entry name" value="TM_PBP2"/>
    <property type="match status" value="1"/>
</dbReference>
<dbReference type="InterPro" id="IPR035906">
    <property type="entry name" value="MetI-like_sf"/>
</dbReference>
<evidence type="ECO:0000313" key="10">
    <source>
        <dbReference type="Proteomes" id="UP001357223"/>
    </source>
</evidence>
<dbReference type="Gene3D" id="1.10.3720.10">
    <property type="entry name" value="MetI-like"/>
    <property type="match status" value="1"/>
</dbReference>
<feature type="transmembrane region" description="Helical" evidence="7">
    <location>
        <begin position="239"/>
        <end position="257"/>
    </location>
</feature>
<proteinExistence type="inferred from homology"/>
<comment type="similarity">
    <text evidence="7">Belongs to the binding-protein-dependent transport system permease family.</text>
</comment>
<keyword evidence="6 7" id="KW-0472">Membrane</keyword>
<feature type="transmembrane region" description="Helical" evidence="7">
    <location>
        <begin position="52"/>
        <end position="73"/>
    </location>
</feature>
<evidence type="ECO:0000313" key="9">
    <source>
        <dbReference type="EMBL" id="WVX81291.1"/>
    </source>
</evidence>
<evidence type="ECO:0000256" key="1">
    <source>
        <dbReference type="ARBA" id="ARBA00004651"/>
    </source>
</evidence>
<keyword evidence="2 7" id="KW-0813">Transport</keyword>
<feature type="transmembrane region" description="Helical" evidence="7">
    <location>
        <begin position="143"/>
        <end position="162"/>
    </location>
</feature>
<feature type="transmembrane region" description="Helical" evidence="7">
    <location>
        <begin position="85"/>
        <end position="108"/>
    </location>
</feature>
<accession>A0ABZ2CG50</accession>
<keyword evidence="10" id="KW-1185">Reference proteome</keyword>
<keyword evidence="3" id="KW-1003">Cell membrane</keyword>
<protein>
    <submittedName>
        <fullName evidence="9">ABC transporter permease</fullName>
    </submittedName>
</protein>
<feature type="transmembrane region" description="Helical" evidence="7">
    <location>
        <begin position="206"/>
        <end position="227"/>
    </location>
</feature>
<evidence type="ECO:0000256" key="5">
    <source>
        <dbReference type="ARBA" id="ARBA00022989"/>
    </source>
</evidence>
<dbReference type="PANTHER" id="PTHR30151">
    <property type="entry name" value="ALKANE SULFONATE ABC TRANSPORTER-RELATED, MEMBRANE SUBUNIT"/>
    <property type="match status" value="1"/>
</dbReference>
<evidence type="ECO:0000256" key="6">
    <source>
        <dbReference type="ARBA" id="ARBA00023136"/>
    </source>
</evidence>
<feature type="transmembrane region" description="Helical" evidence="7">
    <location>
        <begin position="26"/>
        <end position="43"/>
    </location>
</feature>
<feature type="transmembrane region" description="Helical" evidence="7">
    <location>
        <begin position="115"/>
        <end position="137"/>
    </location>
</feature>
<dbReference type="Proteomes" id="UP001357223">
    <property type="component" value="Chromosome"/>
</dbReference>
<dbReference type="EMBL" id="CP137640">
    <property type="protein sequence ID" value="WVX81291.1"/>
    <property type="molecule type" value="Genomic_DNA"/>
</dbReference>
<dbReference type="PROSITE" id="PS50928">
    <property type="entry name" value="ABC_TM1"/>
    <property type="match status" value="1"/>
</dbReference>
<dbReference type="Pfam" id="PF00528">
    <property type="entry name" value="BPD_transp_1"/>
    <property type="match status" value="1"/>
</dbReference>
<dbReference type="SUPFAM" id="SSF161098">
    <property type="entry name" value="MetI-like"/>
    <property type="match status" value="1"/>
</dbReference>
<evidence type="ECO:0000256" key="3">
    <source>
        <dbReference type="ARBA" id="ARBA00022475"/>
    </source>
</evidence>
<dbReference type="InterPro" id="IPR000515">
    <property type="entry name" value="MetI-like"/>
</dbReference>
<evidence type="ECO:0000256" key="7">
    <source>
        <dbReference type="RuleBase" id="RU363032"/>
    </source>
</evidence>
<dbReference type="PANTHER" id="PTHR30151:SF20">
    <property type="entry name" value="ABC TRANSPORTER PERMEASE PROTEIN HI_0355-RELATED"/>
    <property type="match status" value="1"/>
</dbReference>
<sequence>MKATTENQVIINKEKKTIRPFLKKETVISITLLVVLLGLWELLSRTGVFHELILPAPSLVAMATWELLTSSFFYLHFGVTMYETIAGFLIGSLLAIILGITVSSNVMIYKVLNPFIVVFQAVPKIALAPIFVTWFGFGPSAKVVMAITICFFPTFVNTVVGLKSVDEESRLLFQSMVAKKRDVFFKLSLPTALPNIFAGLKSSLTFALIGAIVGEFVGANEGMGLLLDTFNFQLEMAKVYALIVILSIVGLLLYLIIEWLDRKLIFWGDHDKII</sequence>
<evidence type="ECO:0000256" key="4">
    <source>
        <dbReference type="ARBA" id="ARBA00022692"/>
    </source>
</evidence>
<evidence type="ECO:0000259" key="8">
    <source>
        <dbReference type="PROSITE" id="PS50928"/>
    </source>
</evidence>